<organism evidence="2 3">
    <name type="scientific">Leptospira soteropolitanensis</name>
    <dbReference type="NCBI Taxonomy" id="2950025"/>
    <lineage>
        <taxon>Bacteria</taxon>
        <taxon>Pseudomonadati</taxon>
        <taxon>Spirochaetota</taxon>
        <taxon>Spirochaetia</taxon>
        <taxon>Leptospirales</taxon>
        <taxon>Leptospiraceae</taxon>
        <taxon>Leptospira</taxon>
    </lineage>
</organism>
<protein>
    <recommendedName>
        <fullName evidence="5">FRG domain-containing protein</fullName>
    </recommendedName>
</protein>
<dbReference type="Proteomes" id="UP001208912">
    <property type="component" value="Unassembled WGS sequence"/>
</dbReference>
<dbReference type="AlphaFoldDB" id="A0AAW5VLS5"/>
<reference evidence="2 4" key="1">
    <citation type="submission" date="2022-06" db="EMBL/GenBank/DDBJ databases">
        <title>Leptospira isolates from biofilms formed at urban environments.</title>
        <authorList>
            <person name="Ribeiro P.S."/>
            <person name="Sousa T."/>
            <person name="Carvalho N."/>
            <person name="Aburjaile F."/>
            <person name="Neves F."/>
            <person name="Oliveira D."/>
            <person name="Blanco L."/>
            <person name="Lima J."/>
            <person name="Costa F."/>
            <person name="Brenig B."/>
            <person name="Soares S."/>
            <person name="Ramos R."/>
            <person name="Goes-Neto A."/>
            <person name="Matiuzzi M."/>
            <person name="Azevedo V."/>
            <person name="Ristow P."/>
        </authorList>
    </citation>
    <scope>NUCLEOTIDE SEQUENCE</scope>
    <source>
        <strain evidence="1 4">VSF19</strain>
        <strain evidence="2">VSF20</strain>
    </source>
</reference>
<evidence type="ECO:0000313" key="1">
    <source>
        <dbReference type="EMBL" id="MCW7528456.1"/>
    </source>
</evidence>
<dbReference type="EMBL" id="JAMQPM010000029">
    <property type="protein sequence ID" value="MCW7528456.1"/>
    <property type="molecule type" value="Genomic_DNA"/>
</dbReference>
<name>A0AAW5VLS5_9LEPT</name>
<proteinExistence type="predicted"/>
<accession>A0AAW5VLS5</accession>
<evidence type="ECO:0000313" key="3">
    <source>
        <dbReference type="Proteomes" id="UP001208540"/>
    </source>
</evidence>
<evidence type="ECO:0000313" key="4">
    <source>
        <dbReference type="Proteomes" id="UP001208912"/>
    </source>
</evidence>
<dbReference type="RefSeq" id="WP_265353530.1">
    <property type="nucleotide sequence ID" value="NZ_JAMQPL010000027.1"/>
</dbReference>
<evidence type="ECO:0000313" key="2">
    <source>
        <dbReference type="EMBL" id="MCW7532302.1"/>
    </source>
</evidence>
<dbReference type="Proteomes" id="UP001208540">
    <property type="component" value="Unassembled WGS sequence"/>
</dbReference>
<dbReference type="EMBL" id="JAMQPL010000027">
    <property type="protein sequence ID" value="MCW7532302.1"/>
    <property type="molecule type" value="Genomic_DNA"/>
</dbReference>
<comment type="caution">
    <text evidence="2">The sequence shown here is derived from an EMBL/GenBank/DDBJ whole genome shotgun (WGS) entry which is preliminary data.</text>
</comment>
<gene>
    <name evidence="1" type="ORF">ND861_19015</name>
    <name evidence="2" type="ORF">ND862_18945</name>
</gene>
<evidence type="ECO:0008006" key="5">
    <source>
        <dbReference type="Google" id="ProtNLM"/>
    </source>
</evidence>
<sequence length="391" mass="46518">MEQFEYFFYKNGKGNFFQKEDFFQFYPGLYVGFNDLPKSVESMDKLESEYIENRSKGENEFFKNKKSNDDDLIAWLLYIDRREKKNLVVFDSLFIYFYEITNDLFIIRENPLLFELKKLIQSQKSNIKNLYIFKIDPTLNIEEKYKFLPVKLLNKIPRTRLYAPINSIAVYQYLNQGTCRPFAKIGKTENRKLLNNPNIENNRLKQKLPYSNDYETDFGVFIRCYFNTILGRKPNLMDLKSGLNDTDLILFTISTFNPSMMETACFYFCMDIGLLPESVNANSLDYVDIRSFPLKSYDEIFKKFKESEILLTERIKEKFVKNNLIEFQCKAYGFSPTSSNKEELIHFLPRKKSQKEFNTIGIQELVMSEKNFPYLYKYVQIQISRVFGENL</sequence>
<keyword evidence="4" id="KW-1185">Reference proteome</keyword>